<feature type="region of interest" description="Disordered" evidence="5">
    <location>
        <begin position="117"/>
        <end position="136"/>
    </location>
</feature>
<accession>A0A1G5QPP2</accession>
<dbReference type="InterPro" id="IPR000551">
    <property type="entry name" value="MerR-type_HTH_dom"/>
</dbReference>
<dbReference type="Pfam" id="PF00376">
    <property type="entry name" value="MerR"/>
    <property type="match status" value="1"/>
</dbReference>
<protein>
    <submittedName>
        <fullName evidence="7">MerR family regulatory protein</fullName>
    </submittedName>
</protein>
<evidence type="ECO:0000259" key="6">
    <source>
        <dbReference type="PROSITE" id="PS50937"/>
    </source>
</evidence>
<organism evidence="7 8">
    <name type="scientific">Epibacterium ulvae</name>
    <dbReference type="NCBI Taxonomy" id="1156985"/>
    <lineage>
        <taxon>Bacteria</taxon>
        <taxon>Pseudomonadati</taxon>
        <taxon>Pseudomonadota</taxon>
        <taxon>Alphaproteobacteria</taxon>
        <taxon>Rhodobacterales</taxon>
        <taxon>Roseobacteraceae</taxon>
        <taxon>Epibacterium</taxon>
    </lineage>
</organism>
<feature type="domain" description="HTH merR-type" evidence="6">
    <location>
        <begin position="1"/>
        <end position="68"/>
    </location>
</feature>
<evidence type="ECO:0000256" key="2">
    <source>
        <dbReference type="ARBA" id="ARBA00023015"/>
    </source>
</evidence>
<gene>
    <name evidence="7" type="ORF">SAMN04488118_105136</name>
</gene>
<sequence length="136" mass="15106">MQIGELAAKTGVSRDTLRLYEQRGLIQSIRRPNGYRDFDPAVARLVLLIKQGQQLGFSLADMGTLIAARAGQGMTAAETAALFQQKITELDQKIAQMQHMRENLLSMMQQACPLQIADHPGSTKAKDNRERGLRLL</sequence>
<dbReference type="InterPro" id="IPR047057">
    <property type="entry name" value="MerR_fam"/>
</dbReference>
<dbReference type="Pfam" id="PF09278">
    <property type="entry name" value="MerR-DNA-bind"/>
    <property type="match status" value="1"/>
</dbReference>
<dbReference type="InterPro" id="IPR015358">
    <property type="entry name" value="Tscrpt_reg_MerR_DNA-bd"/>
</dbReference>
<keyword evidence="8" id="KW-1185">Reference proteome</keyword>
<keyword evidence="2" id="KW-0805">Transcription regulation</keyword>
<evidence type="ECO:0000313" key="8">
    <source>
        <dbReference type="Proteomes" id="UP000198767"/>
    </source>
</evidence>
<evidence type="ECO:0000256" key="3">
    <source>
        <dbReference type="ARBA" id="ARBA00023125"/>
    </source>
</evidence>
<dbReference type="STRING" id="1156985.SAMN04488118_105136"/>
<evidence type="ECO:0000256" key="5">
    <source>
        <dbReference type="SAM" id="MobiDB-lite"/>
    </source>
</evidence>
<evidence type="ECO:0000313" key="7">
    <source>
        <dbReference type="EMBL" id="SCZ63854.1"/>
    </source>
</evidence>
<dbReference type="PROSITE" id="PS50937">
    <property type="entry name" value="HTH_MERR_2"/>
    <property type="match status" value="1"/>
</dbReference>
<keyword evidence="4" id="KW-0804">Transcription</keyword>
<dbReference type="PANTHER" id="PTHR30204">
    <property type="entry name" value="REDOX-CYCLING DRUG-SENSING TRANSCRIPTIONAL ACTIVATOR SOXR"/>
    <property type="match status" value="1"/>
</dbReference>
<dbReference type="EMBL" id="FMWG01000005">
    <property type="protein sequence ID" value="SCZ63854.1"/>
    <property type="molecule type" value="Genomic_DNA"/>
</dbReference>
<dbReference type="PRINTS" id="PR00040">
    <property type="entry name" value="HTHMERR"/>
</dbReference>
<dbReference type="Gene3D" id="1.10.1660.10">
    <property type="match status" value="1"/>
</dbReference>
<dbReference type="SUPFAM" id="SSF46955">
    <property type="entry name" value="Putative DNA-binding domain"/>
    <property type="match status" value="1"/>
</dbReference>
<evidence type="ECO:0000256" key="1">
    <source>
        <dbReference type="ARBA" id="ARBA00022491"/>
    </source>
</evidence>
<dbReference type="SMART" id="SM00422">
    <property type="entry name" value="HTH_MERR"/>
    <property type="match status" value="1"/>
</dbReference>
<dbReference type="OrthoDB" id="9802944at2"/>
<dbReference type="GO" id="GO:0003677">
    <property type="term" value="F:DNA binding"/>
    <property type="evidence" value="ECO:0007669"/>
    <property type="project" value="UniProtKB-KW"/>
</dbReference>
<evidence type="ECO:0000256" key="4">
    <source>
        <dbReference type="ARBA" id="ARBA00023163"/>
    </source>
</evidence>
<proteinExistence type="predicted"/>
<dbReference type="PROSITE" id="PS00552">
    <property type="entry name" value="HTH_MERR_1"/>
    <property type="match status" value="1"/>
</dbReference>
<dbReference type="Proteomes" id="UP000198767">
    <property type="component" value="Unassembled WGS sequence"/>
</dbReference>
<dbReference type="InterPro" id="IPR009061">
    <property type="entry name" value="DNA-bd_dom_put_sf"/>
</dbReference>
<dbReference type="PANTHER" id="PTHR30204:SF69">
    <property type="entry name" value="MERR-FAMILY TRANSCRIPTIONAL REGULATOR"/>
    <property type="match status" value="1"/>
</dbReference>
<name>A0A1G5QPP2_9RHOB</name>
<feature type="compositionally biased region" description="Basic and acidic residues" evidence="5">
    <location>
        <begin position="124"/>
        <end position="136"/>
    </location>
</feature>
<dbReference type="AlphaFoldDB" id="A0A1G5QPP2"/>
<dbReference type="RefSeq" id="WP_090218462.1">
    <property type="nucleotide sequence ID" value="NZ_FMWG01000005.1"/>
</dbReference>
<keyword evidence="1" id="KW-0678">Repressor</keyword>
<keyword evidence="3" id="KW-0238">DNA-binding</keyword>
<reference evidence="7 8" key="1">
    <citation type="submission" date="2016-10" db="EMBL/GenBank/DDBJ databases">
        <authorList>
            <person name="de Groot N.N."/>
        </authorList>
    </citation>
    <scope>NUCLEOTIDE SEQUENCE [LARGE SCALE GENOMIC DNA]</scope>
    <source>
        <strain evidence="7 8">U95</strain>
    </source>
</reference>
<dbReference type="GO" id="GO:0003700">
    <property type="term" value="F:DNA-binding transcription factor activity"/>
    <property type="evidence" value="ECO:0007669"/>
    <property type="project" value="InterPro"/>
</dbReference>